<name>A0A238VSA9_9FLAO</name>
<proteinExistence type="predicted"/>
<protein>
    <submittedName>
        <fullName evidence="1">Uncharacterized protein</fullName>
    </submittedName>
</protein>
<dbReference type="AlphaFoldDB" id="A0A238VSA9"/>
<gene>
    <name evidence="1" type="ORF">SAMN06265376_101298</name>
</gene>
<dbReference type="Proteomes" id="UP000198379">
    <property type="component" value="Unassembled WGS sequence"/>
</dbReference>
<sequence length="29" mass="3453">MKKLLNPDYVIENLFRFEPAAKYIAALHF</sequence>
<dbReference type="EMBL" id="FZNY01000001">
    <property type="protein sequence ID" value="SNR37230.1"/>
    <property type="molecule type" value="Genomic_DNA"/>
</dbReference>
<organism evidence="1 2">
    <name type="scientific">Dokdonia pacifica</name>
    <dbReference type="NCBI Taxonomy" id="1627892"/>
    <lineage>
        <taxon>Bacteria</taxon>
        <taxon>Pseudomonadati</taxon>
        <taxon>Bacteroidota</taxon>
        <taxon>Flavobacteriia</taxon>
        <taxon>Flavobacteriales</taxon>
        <taxon>Flavobacteriaceae</taxon>
        <taxon>Dokdonia</taxon>
    </lineage>
</organism>
<reference evidence="1 2" key="1">
    <citation type="submission" date="2017-06" db="EMBL/GenBank/DDBJ databases">
        <authorList>
            <person name="Kim H.J."/>
            <person name="Triplett B.A."/>
        </authorList>
    </citation>
    <scope>NUCLEOTIDE SEQUENCE [LARGE SCALE GENOMIC DNA]</scope>
    <source>
        <strain evidence="1 2">DSM 25597</strain>
    </source>
</reference>
<evidence type="ECO:0000313" key="2">
    <source>
        <dbReference type="Proteomes" id="UP000198379"/>
    </source>
</evidence>
<accession>A0A238VSA9</accession>
<keyword evidence="2" id="KW-1185">Reference proteome</keyword>
<evidence type="ECO:0000313" key="1">
    <source>
        <dbReference type="EMBL" id="SNR37230.1"/>
    </source>
</evidence>